<dbReference type="PANTHER" id="PTHR46268:SF6">
    <property type="entry name" value="UNIVERSAL STRESS PROTEIN UP12"/>
    <property type="match status" value="1"/>
</dbReference>
<sequence length="147" mass="15807">MKRALAVVDESDVGTRLLKEAGMLAASTEASLIVLNVIDEEAYSAEVRRQANQASHDLDSISNIIEKSADSVQTLVNEVLSDLTVSYEIITSSGEPSEVVLSEADKHNCDHIFITGAEKSPTGKILFGDDAQSVLLNFEGPVTVYTH</sequence>
<comment type="similarity">
    <text evidence="1">Belongs to the universal stress protein A family.</text>
</comment>
<dbReference type="PANTHER" id="PTHR46268">
    <property type="entry name" value="STRESS RESPONSE PROTEIN NHAX"/>
    <property type="match status" value="1"/>
</dbReference>
<dbReference type="Pfam" id="PF00582">
    <property type="entry name" value="Usp"/>
    <property type="match status" value="1"/>
</dbReference>
<protein>
    <submittedName>
        <fullName evidence="3">Universal stress protein</fullName>
    </submittedName>
</protein>
<dbReference type="CDD" id="cd00293">
    <property type="entry name" value="USP-like"/>
    <property type="match status" value="1"/>
</dbReference>
<dbReference type="SUPFAM" id="SSF52402">
    <property type="entry name" value="Adenine nucleotide alpha hydrolases-like"/>
    <property type="match status" value="1"/>
</dbReference>
<dbReference type="EMBL" id="JBHSXQ010000007">
    <property type="protein sequence ID" value="MFC6907191.1"/>
    <property type="molecule type" value="Genomic_DNA"/>
</dbReference>
<reference evidence="3 4" key="1">
    <citation type="journal article" date="2019" name="Int. J. Syst. Evol. Microbiol.">
        <title>The Global Catalogue of Microorganisms (GCM) 10K type strain sequencing project: providing services to taxonomists for standard genome sequencing and annotation.</title>
        <authorList>
            <consortium name="The Broad Institute Genomics Platform"/>
            <consortium name="The Broad Institute Genome Sequencing Center for Infectious Disease"/>
            <person name="Wu L."/>
            <person name="Ma J."/>
        </authorList>
    </citation>
    <scope>NUCLEOTIDE SEQUENCE [LARGE SCALE GENOMIC DNA]</scope>
    <source>
        <strain evidence="3 4">CGMCC 1.3240</strain>
    </source>
</reference>
<accession>A0ABD5V8H8</accession>
<comment type="caution">
    <text evidence="3">The sequence shown here is derived from an EMBL/GenBank/DDBJ whole genome shotgun (WGS) entry which is preliminary data.</text>
</comment>
<gene>
    <name evidence="3" type="ORF">ACFQGH_18580</name>
</gene>
<dbReference type="InterPro" id="IPR014729">
    <property type="entry name" value="Rossmann-like_a/b/a_fold"/>
</dbReference>
<dbReference type="Proteomes" id="UP001596312">
    <property type="component" value="Unassembled WGS sequence"/>
</dbReference>
<feature type="domain" description="UspA" evidence="2">
    <location>
        <begin position="1"/>
        <end position="145"/>
    </location>
</feature>
<evidence type="ECO:0000256" key="1">
    <source>
        <dbReference type="ARBA" id="ARBA00008791"/>
    </source>
</evidence>
<evidence type="ECO:0000313" key="3">
    <source>
        <dbReference type="EMBL" id="MFC6907191.1"/>
    </source>
</evidence>
<proteinExistence type="inferred from homology"/>
<dbReference type="Gene3D" id="3.40.50.620">
    <property type="entry name" value="HUPs"/>
    <property type="match status" value="1"/>
</dbReference>
<dbReference type="RefSeq" id="WP_340605782.1">
    <property type="nucleotide sequence ID" value="NZ_JBBMXV010000007.1"/>
</dbReference>
<evidence type="ECO:0000259" key="2">
    <source>
        <dbReference type="Pfam" id="PF00582"/>
    </source>
</evidence>
<name>A0ABD5V8H8_9EURY</name>
<dbReference type="InterPro" id="IPR006016">
    <property type="entry name" value="UspA"/>
</dbReference>
<evidence type="ECO:0000313" key="4">
    <source>
        <dbReference type="Proteomes" id="UP001596312"/>
    </source>
</evidence>
<organism evidence="3 4">
    <name type="scientific">Halalkalicoccus tibetensis</name>
    <dbReference type="NCBI Taxonomy" id="175632"/>
    <lineage>
        <taxon>Archaea</taxon>
        <taxon>Methanobacteriati</taxon>
        <taxon>Methanobacteriota</taxon>
        <taxon>Stenosarchaea group</taxon>
        <taxon>Halobacteria</taxon>
        <taxon>Halobacteriales</taxon>
        <taxon>Halococcaceae</taxon>
        <taxon>Halalkalicoccus</taxon>
    </lineage>
</organism>
<keyword evidence="4" id="KW-1185">Reference proteome</keyword>
<dbReference type="AlphaFoldDB" id="A0ABD5V8H8"/>